<keyword evidence="2" id="KW-0812">Transmembrane</keyword>
<feature type="region of interest" description="Disordered" evidence="1">
    <location>
        <begin position="24"/>
        <end position="45"/>
    </location>
</feature>
<sequence>MPSCRRGIVIFFLISLHGFGFSGQASLGSEGPRRRWRRGPPAPSRRTCRRLPLLCRHLQLSSPGYSPPPGLKARGARRGDLIRSGEDVSGGRQREYTHKMSSEDIKRHGGEGSKRPSAGEVLHQRRNLPFSRATMTVAGLLIVGAIGYFTLYAKAMPGTKPSEVAKVAAGASDGGGSQQPRK</sequence>
<keyword evidence="2" id="KW-0472">Membrane</keyword>
<protein>
    <recommendedName>
        <fullName evidence="6">Transmembrane protein</fullName>
    </recommendedName>
</protein>
<proteinExistence type="predicted"/>
<reference evidence="4" key="1">
    <citation type="submission" date="2017-07" db="EMBL/GenBank/DDBJ databases">
        <title>Taro Niue Genome Assembly and Annotation.</title>
        <authorList>
            <person name="Atibalentja N."/>
            <person name="Keating K."/>
            <person name="Fields C.J."/>
        </authorList>
    </citation>
    <scope>NUCLEOTIDE SEQUENCE</scope>
    <source>
        <strain evidence="4">Niue_2</strain>
        <tissue evidence="4">Leaf</tissue>
    </source>
</reference>
<feature type="region of interest" description="Disordered" evidence="1">
    <location>
        <begin position="59"/>
        <end position="122"/>
    </location>
</feature>
<evidence type="ECO:0008006" key="6">
    <source>
        <dbReference type="Google" id="ProtNLM"/>
    </source>
</evidence>
<dbReference type="EMBL" id="NMUH01003771">
    <property type="protein sequence ID" value="MQM07039.1"/>
    <property type="molecule type" value="Genomic_DNA"/>
</dbReference>
<evidence type="ECO:0000313" key="5">
    <source>
        <dbReference type="Proteomes" id="UP000652761"/>
    </source>
</evidence>
<accession>A0A843WBP7</accession>
<name>A0A843WBP7_COLES</name>
<comment type="caution">
    <text evidence="4">The sequence shown here is derived from an EMBL/GenBank/DDBJ whole genome shotgun (WGS) entry which is preliminary data.</text>
</comment>
<dbReference type="AlphaFoldDB" id="A0A843WBP7"/>
<evidence type="ECO:0000313" key="4">
    <source>
        <dbReference type="EMBL" id="MQM07039.1"/>
    </source>
</evidence>
<feature type="compositionally biased region" description="Basic and acidic residues" evidence="1">
    <location>
        <begin position="77"/>
        <end position="86"/>
    </location>
</feature>
<keyword evidence="5" id="KW-1185">Reference proteome</keyword>
<evidence type="ECO:0000256" key="1">
    <source>
        <dbReference type="SAM" id="MobiDB-lite"/>
    </source>
</evidence>
<feature type="compositionally biased region" description="Basic and acidic residues" evidence="1">
    <location>
        <begin position="92"/>
        <end position="114"/>
    </location>
</feature>
<keyword evidence="3" id="KW-0732">Signal</keyword>
<keyword evidence="2" id="KW-1133">Transmembrane helix</keyword>
<dbReference type="OrthoDB" id="1892673at2759"/>
<dbReference type="Proteomes" id="UP000652761">
    <property type="component" value="Unassembled WGS sequence"/>
</dbReference>
<organism evidence="4 5">
    <name type="scientific">Colocasia esculenta</name>
    <name type="common">Wild taro</name>
    <name type="synonym">Arum esculentum</name>
    <dbReference type="NCBI Taxonomy" id="4460"/>
    <lineage>
        <taxon>Eukaryota</taxon>
        <taxon>Viridiplantae</taxon>
        <taxon>Streptophyta</taxon>
        <taxon>Embryophyta</taxon>
        <taxon>Tracheophyta</taxon>
        <taxon>Spermatophyta</taxon>
        <taxon>Magnoliopsida</taxon>
        <taxon>Liliopsida</taxon>
        <taxon>Araceae</taxon>
        <taxon>Aroideae</taxon>
        <taxon>Colocasieae</taxon>
        <taxon>Colocasia</taxon>
    </lineage>
</organism>
<feature type="signal peptide" evidence="3">
    <location>
        <begin position="1"/>
        <end position="20"/>
    </location>
</feature>
<gene>
    <name evidence="4" type="ORF">Taro_039865</name>
</gene>
<evidence type="ECO:0000256" key="2">
    <source>
        <dbReference type="SAM" id="Phobius"/>
    </source>
</evidence>
<evidence type="ECO:0000256" key="3">
    <source>
        <dbReference type="SAM" id="SignalP"/>
    </source>
</evidence>
<feature type="chain" id="PRO_5032508077" description="Transmembrane protein" evidence="3">
    <location>
        <begin position="21"/>
        <end position="182"/>
    </location>
</feature>
<feature type="transmembrane region" description="Helical" evidence="2">
    <location>
        <begin position="133"/>
        <end position="153"/>
    </location>
</feature>